<feature type="non-terminal residue" evidence="1">
    <location>
        <position position="59"/>
    </location>
</feature>
<proteinExistence type="predicted"/>
<protein>
    <recommendedName>
        <fullName evidence="3">Transposase</fullName>
    </recommendedName>
</protein>
<sequence>MATHTALQNKWYKHIQAWKQSNLTQKAYCEQHNLKTNQLSYWYRKFEHADVPQAATLAP</sequence>
<dbReference type="RefSeq" id="WP_434801434.1">
    <property type="nucleotide sequence ID" value="NZ_JACCKB010000050.1"/>
</dbReference>
<comment type="caution">
    <text evidence="1">The sequence shown here is derived from an EMBL/GenBank/DDBJ whole genome shotgun (WGS) entry which is preliminary data.</text>
</comment>
<evidence type="ECO:0000313" key="1">
    <source>
        <dbReference type="EMBL" id="NYZ68796.1"/>
    </source>
</evidence>
<keyword evidence="2" id="KW-1185">Reference proteome</keyword>
<dbReference type="EMBL" id="JACCKB010000050">
    <property type="protein sequence ID" value="NYZ68796.1"/>
    <property type="molecule type" value="Genomic_DNA"/>
</dbReference>
<dbReference type="Proteomes" id="UP000569732">
    <property type="component" value="Unassembled WGS sequence"/>
</dbReference>
<dbReference type="AlphaFoldDB" id="A0A853ILZ6"/>
<organism evidence="1 2">
    <name type="scientific">Spartinivicinus marinus</name>
    <dbReference type="NCBI Taxonomy" id="2994442"/>
    <lineage>
        <taxon>Bacteria</taxon>
        <taxon>Pseudomonadati</taxon>
        <taxon>Pseudomonadota</taxon>
        <taxon>Gammaproteobacteria</taxon>
        <taxon>Oceanospirillales</taxon>
        <taxon>Zooshikellaceae</taxon>
        <taxon>Spartinivicinus</taxon>
    </lineage>
</organism>
<reference evidence="1 2" key="1">
    <citation type="submission" date="2020-07" db="EMBL/GenBank/DDBJ databases">
        <title>Endozoicomonas sp. nov., isolated from sediment.</title>
        <authorList>
            <person name="Gu T."/>
        </authorList>
    </citation>
    <scope>NUCLEOTIDE SEQUENCE [LARGE SCALE GENOMIC DNA]</scope>
    <source>
        <strain evidence="1 2">SM1973</strain>
    </source>
</reference>
<accession>A0A853ILZ6</accession>
<gene>
    <name evidence="1" type="ORF">H0A36_22520</name>
</gene>
<evidence type="ECO:0008006" key="3">
    <source>
        <dbReference type="Google" id="ProtNLM"/>
    </source>
</evidence>
<evidence type="ECO:0000313" key="2">
    <source>
        <dbReference type="Proteomes" id="UP000569732"/>
    </source>
</evidence>
<dbReference type="NCBIfam" id="NF047593">
    <property type="entry name" value="IS66_ISAeme5_TnpA"/>
    <property type="match status" value="1"/>
</dbReference>
<name>A0A853ILZ6_9GAMM</name>